<dbReference type="PANTHER" id="PTHR22916">
    <property type="entry name" value="GLYCOSYLTRANSFERASE"/>
    <property type="match status" value="1"/>
</dbReference>
<dbReference type="CDD" id="cd00761">
    <property type="entry name" value="Glyco_tranf_GTA_type"/>
    <property type="match status" value="1"/>
</dbReference>
<keyword evidence="2" id="KW-0808">Transferase</keyword>
<sequence>MSSSFPQLSIVVAVFNGEKFLPQFFNCLHAQQLENWELILVDDGSTDNSRQILDKWEKHFPNVTILTQENQGVSVARNTGFAVAKGGIRCFS</sequence>
<keyword evidence="2" id="KW-0328">Glycosyltransferase</keyword>
<dbReference type="Proteomes" id="UP000251485">
    <property type="component" value="Unassembled WGS sequence"/>
</dbReference>
<dbReference type="GO" id="GO:0016758">
    <property type="term" value="F:hexosyltransferase activity"/>
    <property type="evidence" value="ECO:0007669"/>
    <property type="project" value="UniProtKB-ARBA"/>
</dbReference>
<dbReference type="Pfam" id="PF00535">
    <property type="entry name" value="Glycos_transf_2"/>
    <property type="match status" value="1"/>
</dbReference>
<evidence type="ECO:0000313" key="3">
    <source>
        <dbReference type="Proteomes" id="UP000251485"/>
    </source>
</evidence>
<dbReference type="PANTHER" id="PTHR22916:SF3">
    <property type="entry name" value="UDP-GLCNAC:BETAGAL BETA-1,3-N-ACETYLGLUCOSAMINYLTRANSFERASE-LIKE PROTEIN 1"/>
    <property type="match status" value="1"/>
</dbReference>
<dbReference type="Gene3D" id="3.90.550.10">
    <property type="entry name" value="Spore Coat Polysaccharide Biosynthesis Protein SpsA, Chain A"/>
    <property type="match status" value="1"/>
</dbReference>
<proteinExistence type="predicted"/>
<dbReference type="EC" id="2.4.1.-" evidence="2"/>
<dbReference type="InterPro" id="IPR001173">
    <property type="entry name" value="Glyco_trans_2-like"/>
</dbReference>
<evidence type="ECO:0000313" key="2">
    <source>
        <dbReference type="EMBL" id="SPZ03665.1"/>
    </source>
</evidence>
<name>A0A2X2CUQ4_PROMI</name>
<organism evidence="2 3">
    <name type="scientific">Proteus mirabilis</name>
    <dbReference type="NCBI Taxonomy" id="584"/>
    <lineage>
        <taxon>Bacteria</taxon>
        <taxon>Pseudomonadati</taxon>
        <taxon>Pseudomonadota</taxon>
        <taxon>Gammaproteobacteria</taxon>
        <taxon>Enterobacterales</taxon>
        <taxon>Morganellaceae</taxon>
        <taxon>Proteus</taxon>
    </lineage>
</organism>
<dbReference type="AlphaFoldDB" id="A0A2X2CUQ4"/>
<dbReference type="InterPro" id="IPR029044">
    <property type="entry name" value="Nucleotide-diphossugar_trans"/>
</dbReference>
<protein>
    <submittedName>
        <fullName evidence="2">Putative glycosyl transferase</fullName>
        <ecNumber evidence="2">2.4.1.-</ecNumber>
    </submittedName>
</protein>
<accession>A0A2X2CUQ4</accession>
<gene>
    <name evidence="2" type="primary">pgaC</name>
    <name evidence="2" type="ORF">NCTC10975_05091</name>
</gene>
<dbReference type="EMBL" id="UAUE01000037">
    <property type="protein sequence ID" value="SPZ03665.1"/>
    <property type="molecule type" value="Genomic_DNA"/>
</dbReference>
<dbReference type="SUPFAM" id="SSF53448">
    <property type="entry name" value="Nucleotide-diphospho-sugar transferases"/>
    <property type="match status" value="1"/>
</dbReference>
<reference evidence="2 3" key="1">
    <citation type="submission" date="2018-06" db="EMBL/GenBank/DDBJ databases">
        <authorList>
            <consortium name="Pathogen Informatics"/>
            <person name="Doyle S."/>
        </authorList>
    </citation>
    <scope>NUCLEOTIDE SEQUENCE [LARGE SCALE GENOMIC DNA]</scope>
    <source>
        <strain evidence="2 3">NCTC10975</strain>
    </source>
</reference>
<evidence type="ECO:0000259" key="1">
    <source>
        <dbReference type="Pfam" id="PF00535"/>
    </source>
</evidence>
<feature type="domain" description="Glycosyltransferase 2-like" evidence="1">
    <location>
        <begin position="9"/>
        <end position="87"/>
    </location>
</feature>